<sequence>MNIHACHGRNRKASTLSAGRTRTLTSRGSSLKVKADSLTDGRPGRHHTPPSDGESQTDNGRALAQQRRSARDVVLLRRRAVERPAPSPRTSPPPPAAPHLSPIYTFFYGRASNHFVKYSNQAKSAPTTGDRGEGLSHGSYLDFLRVLKNFRSGRTSQYFVWR</sequence>
<feature type="compositionally biased region" description="Pro residues" evidence="1">
    <location>
        <begin position="85"/>
        <end position="97"/>
    </location>
</feature>
<dbReference type="Proteomes" id="UP000299102">
    <property type="component" value="Unassembled WGS sequence"/>
</dbReference>
<organism evidence="2 3">
    <name type="scientific">Eumeta variegata</name>
    <name type="common">Bagworm moth</name>
    <name type="synonym">Eumeta japonica</name>
    <dbReference type="NCBI Taxonomy" id="151549"/>
    <lineage>
        <taxon>Eukaryota</taxon>
        <taxon>Metazoa</taxon>
        <taxon>Ecdysozoa</taxon>
        <taxon>Arthropoda</taxon>
        <taxon>Hexapoda</taxon>
        <taxon>Insecta</taxon>
        <taxon>Pterygota</taxon>
        <taxon>Neoptera</taxon>
        <taxon>Endopterygota</taxon>
        <taxon>Lepidoptera</taxon>
        <taxon>Glossata</taxon>
        <taxon>Ditrysia</taxon>
        <taxon>Tineoidea</taxon>
        <taxon>Psychidae</taxon>
        <taxon>Oiketicinae</taxon>
        <taxon>Eumeta</taxon>
    </lineage>
</organism>
<gene>
    <name evidence="2" type="ORF">EVAR_60192_1</name>
</gene>
<keyword evidence="3" id="KW-1185">Reference proteome</keyword>
<comment type="caution">
    <text evidence="2">The sequence shown here is derived from an EMBL/GenBank/DDBJ whole genome shotgun (WGS) entry which is preliminary data.</text>
</comment>
<evidence type="ECO:0000313" key="2">
    <source>
        <dbReference type="EMBL" id="GBP84248.1"/>
    </source>
</evidence>
<feature type="compositionally biased region" description="Polar residues" evidence="1">
    <location>
        <begin position="13"/>
        <end position="29"/>
    </location>
</feature>
<evidence type="ECO:0000256" key="1">
    <source>
        <dbReference type="SAM" id="MobiDB-lite"/>
    </source>
</evidence>
<evidence type="ECO:0000313" key="3">
    <source>
        <dbReference type="Proteomes" id="UP000299102"/>
    </source>
</evidence>
<name>A0A4C1Z8N9_EUMVA</name>
<feature type="compositionally biased region" description="Basic residues" evidence="1">
    <location>
        <begin position="1"/>
        <end position="12"/>
    </location>
</feature>
<protein>
    <submittedName>
        <fullName evidence="2">Uncharacterized protein</fullName>
    </submittedName>
</protein>
<feature type="compositionally biased region" description="Basic and acidic residues" evidence="1">
    <location>
        <begin position="33"/>
        <end position="43"/>
    </location>
</feature>
<feature type="compositionally biased region" description="Basic and acidic residues" evidence="1">
    <location>
        <begin position="69"/>
        <end position="82"/>
    </location>
</feature>
<proteinExistence type="predicted"/>
<accession>A0A4C1Z8N9</accession>
<dbReference type="EMBL" id="BGZK01001668">
    <property type="protein sequence ID" value="GBP84248.1"/>
    <property type="molecule type" value="Genomic_DNA"/>
</dbReference>
<dbReference type="AlphaFoldDB" id="A0A4C1Z8N9"/>
<feature type="region of interest" description="Disordered" evidence="1">
    <location>
        <begin position="1"/>
        <end position="98"/>
    </location>
</feature>
<reference evidence="2 3" key="1">
    <citation type="journal article" date="2019" name="Commun. Biol.">
        <title>The bagworm genome reveals a unique fibroin gene that provides high tensile strength.</title>
        <authorList>
            <person name="Kono N."/>
            <person name="Nakamura H."/>
            <person name="Ohtoshi R."/>
            <person name="Tomita M."/>
            <person name="Numata K."/>
            <person name="Arakawa K."/>
        </authorList>
    </citation>
    <scope>NUCLEOTIDE SEQUENCE [LARGE SCALE GENOMIC DNA]</scope>
</reference>